<dbReference type="Pfam" id="PF00561">
    <property type="entry name" value="Abhydrolase_1"/>
    <property type="match status" value="1"/>
</dbReference>
<accession>A0A6G9QPY9</accession>
<protein>
    <recommendedName>
        <fullName evidence="5">Pimeloyl-[acyl-carrier protein] methyl ester esterase</fullName>
        <ecNumber evidence="5">3.1.1.85</ecNumber>
    </recommendedName>
    <alternativeName>
        <fullName evidence="5">Biotin synthesis protein BioH</fullName>
    </alternativeName>
    <alternativeName>
        <fullName evidence="5">Carboxylesterase BioH</fullName>
    </alternativeName>
</protein>
<evidence type="ECO:0000256" key="4">
    <source>
        <dbReference type="ARBA" id="ARBA00022801"/>
    </source>
</evidence>
<evidence type="ECO:0000313" key="7">
    <source>
        <dbReference type="EMBL" id="QIR15889.1"/>
    </source>
</evidence>
<comment type="function">
    <text evidence="5">The physiological role of BioH is to remove the methyl group introduced by BioC when the pimeloyl moiety is complete. It allows to synthesize pimeloyl-ACP via the fatty acid synthetic pathway through the hydrolysis of the ester bonds of pimeloyl-ACP esters.</text>
</comment>
<dbReference type="InterPro" id="IPR029058">
    <property type="entry name" value="AB_hydrolase_fold"/>
</dbReference>
<keyword evidence="3 5" id="KW-0093">Biotin biosynthesis</keyword>
<sequence length="262" mass="29104">MTFPKLHIDTVGSTGQKIVLLHGWGVNSAVFEPLKTALTEYRVHYVDLPGFGHSPHIDGTIDDWVAALAAQLPQAAIWLGWSLGGLLATKMAIDYPNQVSGLITVASSPCFMARHDEQPQPWPGISPQVLSQFSEQLHNNLPKTIERFLAIQAMGSDTAKSDIQQLKSLLLAKPLADKQSLQQGLSILTEVDLRNQLQHIQQPWLRIWGRLDGLVPKRLPDMLIKGDNVSDILLHNASHAPFISHSDLFITQLEQWIKSISR</sequence>
<dbReference type="PANTHER" id="PTHR43194">
    <property type="entry name" value="HYDROLASE ALPHA/BETA FOLD FAMILY"/>
    <property type="match status" value="1"/>
</dbReference>
<evidence type="ECO:0000256" key="1">
    <source>
        <dbReference type="ARBA" id="ARBA00022487"/>
    </source>
</evidence>
<keyword evidence="8" id="KW-1185">Reference proteome</keyword>
<name>A0A6G9QPY9_9GAMM</name>
<dbReference type="GO" id="GO:0009102">
    <property type="term" value="P:biotin biosynthetic process"/>
    <property type="evidence" value="ECO:0007669"/>
    <property type="project" value="UniProtKB-UniRule"/>
</dbReference>
<evidence type="ECO:0000256" key="2">
    <source>
        <dbReference type="ARBA" id="ARBA00022490"/>
    </source>
</evidence>
<evidence type="ECO:0000259" key="6">
    <source>
        <dbReference type="Pfam" id="PF00561"/>
    </source>
</evidence>
<comment type="pathway">
    <text evidence="5">Cofactor biosynthesis; biotin biosynthesis.</text>
</comment>
<comment type="subcellular location">
    <subcellularLocation>
        <location evidence="5">Cytoplasm</location>
    </subcellularLocation>
</comment>
<keyword evidence="2 5" id="KW-0963">Cytoplasm</keyword>
<comment type="subunit">
    <text evidence="5">Monomer.</text>
</comment>
<gene>
    <name evidence="5 7" type="primary">bioH</name>
    <name evidence="7" type="ORF">HBH39_16550</name>
</gene>
<organism evidence="7 8">
    <name type="scientific">Shewanella aestuarii</name>
    <dbReference type="NCBI Taxonomy" id="1028752"/>
    <lineage>
        <taxon>Bacteria</taxon>
        <taxon>Pseudomonadati</taxon>
        <taxon>Pseudomonadota</taxon>
        <taxon>Gammaproteobacteria</taxon>
        <taxon>Alteromonadales</taxon>
        <taxon>Shewanellaceae</taxon>
        <taxon>Shewanella</taxon>
    </lineage>
</organism>
<feature type="active site" evidence="5">
    <location>
        <position position="212"/>
    </location>
</feature>
<dbReference type="KEGG" id="saes:HBH39_16550"/>
<evidence type="ECO:0000256" key="5">
    <source>
        <dbReference type="HAMAP-Rule" id="MF_01260"/>
    </source>
</evidence>
<evidence type="ECO:0000313" key="8">
    <source>
        <dbReference type="Proteomes" id="UP000502608"/>
    </source>
</evidence>
<proteinExistence type="inferred from homology"/>
<feature type="domain" description="AB hydrolase-1" evidence="6">
    <location>
        <begin position="18"/>
        <end position="244"/>
    </location>
</feature>
<dbReference type="GO" id="GO:0090499">
    <property type="term" value="F:pimelyl-[acyl-carrier protein] methyl ester esterase activity"/>
    <property type="evidence" value="ECO:0007669"/>
    <property type="project" value="UniProtKB-EC"/>
</dbReference>
<reference evidence="7 8" key="1">
    <citation type="submission" date="2020-03" db="EMBL/GenBank/DDBJ databases">
        <title>Complete genome sequence of Shewanella sp.</title>
        <authorList>
            <person name="Kim Y.-S."/>
            <person name="Kim S.-J."/>
            <person name="Jung H.-K."/>
            <person name="Kim K.-H."/>
        </authorList>
    </citation>
    <scope>NUCLEOTIDE SEQUENCE [LARGE SCALE GENOMIC DNA]</scope>
    <source>
        <strain evidence="7 8">PN3F2</strain>
    </source>
</reference>
<dbReference type="SUPFAM" id="SSF53474">
    <property type="entry name" value="alpha/beta-Hydrolases"/>
    <property type="match status" value="1"/>
</dbReference>
<dbReference type="InterPro" id="IPR010076">
    <property type="entry name" value="BioH"/>
</dbReference>
<dbReference type="NCBIfam" id="TIGR01738">
    <property type="entry name" value="bioH"/>
    <property type="match status" value="1"/>
</dbReference>
<dbReference type="InterPro" id="IPR050228">
    <property type="entry name" value="Carboxylesterase_BioH"/>
</dbReference>
<evidence type="ECO:0000256" key="3">
    <source>
        <dbReference type="ARBA" id="ARBA00022756"/>
    </source>
</evidence>
<feature type="binding site" evidence="5">
    <location>
        <begin position="148"/>
        <end position="152"/>
    </location>
    <ligand>
        <name>substrate</name>
    </ligand>
</feature>
<feature type="active site" description="Nucleophile" evidence="5">
    <location>
        <position position="82"/>
    </location>
</feature>
<comment type="similarity">
    <text evidence="5">Belongs to the AB hydrolase superfamily. Carboxylesterase BioH family.</text>
</comment>
<dbReference type="RefSeq" id="WP_167679745.1">
    <property type="nucleotide sequence ID" value="NZ_CP050313.1"/>
</dbReference>
<keyword evidence="4 5" id="KW-0378">Hydrolase</keyword>
<dbReference type="HAMAP" id="MF_01260">
    <property type="entry name" value="Carboxylester"/>
    <property type="match status" value="1"/>
</dbReference>
<dbReference type="PANTHER" id="PTHR43194:SF5">
    <property type="entry name" value="PIMELOYL-[ACYL-CARRIER PROTEIN] METHYL ESTER ESTERASE"/>
    <property type="match status" value="1"/>
</dbReference>
<feature type="active site" evidence="5">
    <location>
        <position position="239"/>
    </location>
</feature>
<dbReference type="InterPro" id="IPR000073">
    <property type="entry name" value="AB_hydrolase_1"/>
</dbReference>
<feature type="binding site" evidence="5">
    <location>
        <position position="24"/>
    </location>
    <ligand>
        <name>substrate</name>
    </ligand>
</feature>
<comment type="catalytic activity">
    <reaction evidence="5">
        <text>6-carboxyhexanoyl-[ACP] methyl ester + H2O = 6-carboxyhexanoyl-[ACP] + methanol + H(+)</text>
        <dbReference type="Rhea" id="RHEA:42700"/>
        <dbReference type="Rhea" id="RHEA-COMP:9955"/>
        <dbReference type="Rhea" id="RHEA-COMP:10186"/>
        <dbReference type="ChEBI" id="CHEBI:15377"/>
        <dbReference type="ChEBI" id="CHEBI:15378"/>
        <dbReference type="ChEBI" id="CHEBI:17790"/>
        <dbReference type="ChEBI" id="CHEBI:78846"/>
        <dbReference type="ChEBI" id="CHEBI:82735"/>
        <dbReference type="EC" id="3.1.1.85"/>
    </reaction>
</comment>
<keyword evidence="1 5" id="KW-0719">Serine esterase</keyword>
<dbReference type="GO" id="GO:0005737">
    <property type="term" value="C:cytoplasm"/>
    <property type="evidence" value="ECO:0007669"/>
    <property type="project" value="UniProtKB-SubCell"/>
</dbReference>
<dbReference type="AlphaFoldDB" id="A0A6G9QPY9"/>
<feature type="binding site" evidence="5">
    <location>
        <begin position="82"/>
        <end position="83"/>
    </location>
    <ligand>
        <name>substrate</name>
    </ligand>
</feature>
<dbReference type="UniPathway" id="UPA00078"/>
<dbReference type="EMBL" id="CP050313">
    <property type="protein sequence ID" value="QIR15889.1"/>
    <property type="molecule type" value="Genomic_DNA"/>
</dbReference>
<dbReference type="Gene3D" id="3.40.50.1820">
    <property type="entry name" value="alpha/beta hydrolase"/>
    <property type="match status" value="1"/>
</dbReference>
<dbReference type="EC" id="3.1.1.85" evidence="5"/>
<feature type="binding site" evidence="5">
    <location>
        <position position="239"/>
    </location>
    <ligand>
        <name>substrate</name>
    </ligand>
</feature>
<dbReference type="Proteomes" id="UP000502608">
    <property type="component" value="Chromosome"/>
</dbReference>